<evidence type="ECO:0008006" key="4">
    <source>
        <dbReference type="Google" id="ProtNLM"/>
    </source>
</evidence>
<keyword evidence="3" id="KW-1185">Reference proteome</keyword>
<name>A0ABN7AAV8_9HEMI</name>
<feature type="compositionally biased region" description="Basic and acidic residues" evidence="1">
    <location>
        <begin position="60"/>
        <end position="70"/>
    </location>
</feature>
<evidence type="ECO:0000313" key="3">
    <source>
        <dbReference type="Proteomes" id="UP001307889"/>
    </source>
</evidence>
<evidence type="ECO:0000313" key="2">
    <source>
        <dbReference type="EMBL" id="BES87975.1"/>
    </source>
</evidence>
<gene>
    <name evidence="2" type="ORF">NTJ_00781</name>
</gene>
<dbReference type="EMBL" id="AP028909">
    <property type="protein sequence ID" value="BES87975.1"/>
    <property type="molecule type" value="Genomic_DNA"/>
</dbReference>
<dbReference type="Proteomes" id="UP001307889">
    <property type="component" value="Chromosome 1"/>
</dbReference>
<accession>A0ABN7AAV8</accession>
<protein>
    <recommendedName>
        <fullName evidence="4">Plasma membrane calcium transporting P-type ATPase C-terminal domain-containing protein</fullName>
    </recommendedName>
</protein>
<reference evidence="2 3" key="1">
    <citation type="submission" date="2023-09" db="EMBL/GenBank/DDBJ databases">
        <title>Nesidiocoris tenuis whole genome shotgun sequence.</title>
        <authorList>
            <person name="Shibata T."/>
            <person name="Shimoda M."/>
            <person name="Kobayashi T."/>
            <person name="Uehara T."/>
        </authorList>
    </citation>
    <scope>NUCLEOTIDE SEQUENCE [LARGE SCALE GENOMIC DNA]</scope>
    <source>
        <strain evidence="2 3">Japan</strain>
    </source>
</reference>
<sequence length="106" mass="11123">MSPTAAFWISNAVNNGAAAKNSGKQTPRTSLSEHQEVKQVLRGLESSARLHGMVTAESRTSLKNEIDSFSREGPGVSSHVLQTRGKPHAGGDGRVGQGSTHDAGED</sequence>
<feature type="region of interest" description="Disordered" evidence="1">
    <location>
        <begin position="13"/>
        <end position="106"/>
    </location>
</feature>
<proteinExistence type="predicted"/>
<organism evidence="2 3">
    <name type="scientific">Nesidiocoris tenuis</name>
    <dbReference type="NCBI Taxonomy" id="355587"/>
    <lineage>
        <taxon>Eukaryota</taxon>
        <taxon>Metazoa</taxon>
        <taxon>Ecdysozoa</taxon>
        <taxon>Arthropoda</taxon>
        <taxon>Hexapoda</taxon>
        <taxon>Insecta</taxon>
        <taxon>Pterygota</taxon>
        <taxon>Neoptera</taxon>
        <taxon>Paraneoptera</taxon>
        <taxon>Hemiptera</taxon>
        <taxon>Heteroptera</taxon>
        <taxon>Panheteroptera</taxon>
        <taxon>Cimicomorpha</taxon>
        <taxon>Miridae</taxon>
        <taxon>Dicyphina</taxon>
        <taxon>Nesidiocoris</taxon>
    </lineage>
</organism>
<evidence type="ECO:0000256" key="1">
    <source>
        <dbReference type="SAM" id="MobiDB-lite"/>
    </source>
</evidence>